<proteinExistence type="predicted"/>
<reference evidence="3 4" key="1">
    <citation type="submission" date="2018-08" db="EMBL/GenBank/DDBJ databases">
        <title>Draft genome sequence of Psychrilyobacter sp. strain SD5 isolated from Black Sea water.</title>
        <authorList>
            <person name="Yadav S."/>
            <person name="Villanueva L."/>
            <person name="Damste J.S.S."/>
        </authorList>
    </citation>
    <scope>NUCLEOTIDE SEQUENCE [LARGE SCALE GENOMIC DNA]</scope>
    <source>
        <strain evidence="3 4">SD5</strain>
    </source>
</reference>
<dbReference type="PANTHER" id="PTHR36305">
    <property type="entry name" value="PHOSPHATIDYLGLYCEROPHOSPHATASE A"/>
    <property type="match status" value="1"/>
</dbReference>
<dbReference type="RefSeq" id="WP_114643726.1">
    <property type="nucleotide sequence ID" value="NZ_JAACIO010000049.1"/>
</dbReference>
<dbReference type="Pfam" id="PF04608">
    <property type="entry name" value="PgpA"/>
    <property type="match status" value="1"/>
</dbReference>
<dbReference type="SUPFAM" id="SSF101307">
    <property type="entry name" value="YutG-like"/>
    <property type="match status" value="1"/>
</dbReference>
<dbReference type="InterPro" id="IPR026037">
    <property type="entry name" value="PgpA"/>
</dbReference>
<protein>
    <submittedName>
        <fullName evidence="3">Phosphatidylglycerophosphatase A</fullName>
    </submittedName>
</protein>
<feature type="domain" description="YutG/PgpA" evidence="2">
    <location>
        <begin position="9"/>
        <end position="160"/>
    </location>
</feature>
<sequence length="165" mass="18565">MKKEVVRGLATWFGLGDLPKAPGTMGTLGAIPLFFMLNSFRLVIADARLYNSFYFIFLTGFFALSIYVSDRCEREIFKEKDPQKVVIDEVLGFMVTMFLVNPVGYKETVVAVILGFLLFRFFDITKLGPIDKSQHYGYGVGVVLDDFLAGVAANFLLIMLMTIIF</sequence>
<keyword evidence="4" id="KW-1185">Reference proteome</keyword>
<gene>
    <name evidence="3" type="ORF">DYH56_15275</name>
</gene>
<name>A0ABX9KD62_9FUSO</name>
<organism evidence="3 4">
    <name type="scientific">Psychrilyobacter piezotolerans</name>
    <dbReference type="NCBI Taxonomy" id="2293438"/>
    <lineage>
        <taxon>Bacteria</taxon>
        <taxon>Fusobacteriati</taxon>
        <taxon>Fusobacteriota</taxon>
        <taxon>Fusobacteriia</taxon>
        <taxon>Fusobacteriales</taxon>
        <taxon>Fusobacteriaceae</taxon>
        <taxon>Psychrilyobacter</taxon>
    </lineage>
</organism>
<keyword evidence="1" id="KW-0812">Transmembrane</keyword>
<dbReference type="Proteomes" id="UP000263486">
    <property type="component" value="Unassembled WGS sequence"/>
</dbReference>
<dbReference type="EMBL" id="QUAJ01000052">
    <property type="protein sequence ID" value="REI39306.1"/>
    <property type="molecule type" value="Genomic_DNA"/>
</dbReference>
<evidence type="ECO:0000313" key="4">
    <source>
        <dbReference type="Proteomes" id="UP000263486"/>
    </source>
</evidence>
<feature type="transmembrane region" description="Helical" evidence="1">
    <location>
        <begin position="90"/>
        <end position="118"/>
    </location>
</feature>
<dbReference type="CDD" id="cd06971">
    <property type="entry name" value="PgpA"/>
    <property type="match status" value="1"/>
</dbReference>
<feature type="transmembrane region" description="Helical" evidence="1">
    <location>
        <begin position="52"/>
        <end position="69"/>
    </location>
</feature>
<feature type="transmembrane region" description="Helical" evidence="1">
    <location>
        <begin position="21"/>
        <end position="40"/>
    </location>
</feature>
<comment type="caution">
    <text evidence="3">The sequence shown here is derived from an EMBL/GenBank/DDBJ whole genome shotgun (WGS) entry which is preliminary data.</text>
</comment>
<dbReference type="InterPro" id="IPR036681">
    <property type="entry name" value="PgpA-like_sf"/>
</dbReference>
<dbReference type="PANTHER" id="PTHR36305:SF1">
    <property type="entry name" value="PHOSPHATIDYLGLYCEROPHOSPHATASE A"/>
    <property type="match status" value="1"/>
</dbReference>
<evidence type="ECO:0000256" key="1">
    <source>
        <dbReference type="SAM" id="Phobius"/>
    </source>
</evidence>
<keyword evidence="1" id="KW-0472">Membrane</keyword>
<dbReference type="InterPro" id="IPR007686">
    <property type="entry name" value="YutG/PgpA"/>
</dbReference>
<feature type="transmembrane region" description="Helical" evidence="1">
    <location>
        <begin position="138"/>
        <end position="164"/>
    </location>
</feature>
<keyword evidence="1" id="KW-1133">Transmembrane helix</keyword>
<evidence type="ECO:0000313" key="3">
    <source>
        <dbReference type="EMBL" id="REI39306.1"/>
    </source>
</evidence>
<evidence type="ECO:0000259" key="2">
    <source>
        <dbReference type="Pfam" id="PF04608"/>
    </source>
</evidence>
<accession>A0ABX9KD62</accession>
<dbReference type="PIRSF" id="PIRSF006162">
    <property type="entry name" value="PgpA"/>
    <property type="match status" value="1"/>
</dbReference>